<feature type="domain" description="C2H2-type" evidence="13">
    <location>
        <begin position="270"/>
        <end position="297"/>
    </location>
</feature>
<dbReference type="FunFam" id="3.30.160.60:FF:000551">
    <property type="entry name" value="zinc finger protein 197 isoform X1"/>
    <property type="match status" value="1"/>
</dbReference>
<gene>
    <name evidence="16" type="ORF">GRJ2_000979500</name>
</gene>
<evidence type="ECO:0000256" key="9">
    <source>
        <dbReference type="ARBA" id="ARBA00023163"/>
    </source>
</evidence>
<feature type="domain" description="KRAB" evidence="14">
    <location>
        <begin position="3"/>
        <end position="74"/>
    </location>
</feature>
<keyword evidence="10" id="KW-0539">Nucleus</keyword>
<dbReference type="Proteomes" id="UP001623348">
    <property type="component" value="Unassembled WGS sequence"/>
</dbReference>
<keyword evidence="17" id="KW-1185">Reference proteome</keyword>
<evidence type="ECO:0000313" key="16">
    <source>
        <dbReference type="EMBL" id="GAB0185142.1"/>
    </source>
</evidence>
<dbReference type="Pfam" id="PF01352">
    <property type="entry name" value="KRAB"/>
    <property type="match status" value="1"/>
</dbReference>
<feature type="domain" description="C2H2-type" evidence="13">
    <location>
        <begin position="327"/>
        <end position="358"/>
    </location>
</feature>
<keyword evidence="3" id="KW-0479">Metal-binding</keyword>
<protein>
    <submittedName>
        <fullName evidence="16">Zinc finger protein 501</fullName>
    </submittedName>
</protein>
<feature type="domain" description="KRAB-related" evidence="15">
    <location>
        <begin position="1"/>
        <end position="64"/>
    </location>
</feature>
<accession>A0ABC9WKG4</accession>
<keyword evidence="9" id="KW-0804">Transcription</keyword>
<dbReference type="PROSITE" id="PS50157">
    <property type="entry name" value="ZINC_FINGER_C2H2_2"/>
    <property type="match status" value="8"/>
</dbReference>
<comment type="similarity">
    <text evidence="2">Belongs to the krueppel C2H2-type zinc-finger protein family.</text>
</comment>
<sequence length="437" mass="48966">MSVTFEDVAIYFSPEEWAELADWQRRLYREVMLENYQAVASLGWPAVKPEIICQMERAELLCVPDPPRTRRSHWTPVSGRASPPRGGLKRHQKTHMGKLDLPCPHASPHLPAKLLLVQPPCSPPAPKRPHGCTECGKSFGKSRDLKKHQQMHTAARLFSCPQCGRRFRLKQILASHQKVHGGEKPFGCAHCPKAFMYKKTLIAHQRIHTGERPFACAHCPKAFRDSSTLTIHQRIHTGERPFACSQCPKAFRDKKTLMAHQRIHTGERPFSCPQCPKAFMYKKTFAAHQHIHTGERPFACATVPQGLQGQAVPSLIHQRIHTGEKPFKCGECGKTCSQKQNLMSHQPVAPAAHQQCQRAAQCETGGVHTLVEKQAEDKPFQRSHCEKRFRDEGIMLAHQRTHGTPQPVATSAAQHHLKLLLRGCGVLGLCVWVAAGG</sequence>
<evidence type="ECO:0000256" key="5">
    <source>
        <dbReference type="ARBA" id="ARBA00022771"/>
    </source>
</evidence>
<evidence type="ECO:0000256" key="8">
    <source>
        <dbReference type="ARBA" id="ARBA00023125"/>
    </source>
</evidence>
<feature type="domain" description="C2H2-type" evidence="13">
    <location>
        <begin position="380"/>
        <end position="407"/>
    </location>
</feature>
<feature type="domain" description="C2H2-type" evidence="13">
    <location>
        <begin position="214"/>
        <end position="241"/>
    </location>
</feature>
<dbReference type="CDD" id="cd07765">
    <property type="entry name" value="KRAB_A-box"/>
    <property type="match status" value="1"/>
</dbReference>
<evidence type="ECO:0000256" key="1">
    <source>
        <dbReference type="ARBA" id="ARBA00004123"/>
    </source>
</evidence>
<dbReference type="AlphaFoldDB" id="A0ABC9WKG4"/>
<dbReference type="Gene3D" id="3.30.160.60">
    <property type="entry name" value="Classic Zinc Finger"/>
    <property type="match status" value="7"/>
</dbReference>
<name>A0ABC9WKG4_GRUJA</name>
<evidence type="ECO:0000256" key="4">
    <source>
        <dbReference type="ARBA" id="ARBA00022737"/>
    </source>
</evidence>
<evidence type="ECO:0000259" key="14">
    <source>
        <dbReference type="PROSITE" id="PS50805"/>
    </source>
</evidence>
<feature type="domain" description="C2H2-type" evidence="13">
    <location>
        <begin position="242"/>
        <end position="269"/>
    </location>
</feature>
<dbReference type="SMART" id="SM00355">
    <property type="entry name" value="ZnF_C2H2"/>
    <property type="match status" value="8"/>
</dbReference>
<feature type="domain" description="C2H2-type" evidence="13">
    <location>
        <begin position="130"/>
        <end position="157"/>
    </location>
</feature>
<dbReference type="InterPro" id="IPR003655">
    <property type="entry name" value="aKRAB"/>
</dbReference>
<dbReference type="GO" id="GO:0003677">
    <property type="term" value="F:DNA binding"/>
    <property type="evidence" value="ECO:0007669"/>
    <property type="project" value="UniProtKB-KW"/>
</dbReference>
<dbReference type="FunFam" id="3.30.160.60:FF:000646">
    <property type="entry name" value="Myeloid zinc finger 1"/>
    <property type="match status" value="1"/>
</dbReference>
<reference evidence="16 17" key="1">
    <citation type="submission" date="2024-06" db="EMBL/GenBank/DDBJ databases">
        <title>The draft genome of Grus japonensis, version 3.</title>
        <authorList>
            <person name="Nabeshima K."/>
            <person name="Suzuki S."/>
            <person name="Onuma M."/>
        </authorList>
    </citation>
    <scope>NUCLEOTIDE SEQUENCE [LARGE SCALE GENOMIC DNA]</scope>
    <source>
        <strain evidence="16 17">451A</strain>
    </source>
</reference>
<keyword evidence="6" id="KW-0862">Zinc</keyword>
<evidence type="ECO:0000256" key="11">
    <source>
        <dbReference type="PROSITE-ProRule" id="PRU00042"/>
    </source>
</evidence>
<dbReference type="FunFam" id="3.30.160.60:FF:001297">
    <property type="entry name" value="Zinc finger and SCAN domain-containing protein 2"/>
    <property type="match status" value="1"/>
</dbReference>
<dbReference type="PANTHER" id="PTHR23226">
    <property type="entry name" value="ZINC FINGER AND SCAN DOMAIN-CONTAINING"/>
    <property type="match status" value="1"/>
</dbReference>
<dbReference type="InterPro" id="IPR013087">
    <property type="entry name" value="Znf_C2H2_type"/>
</dbReference>
<keyword evidence="5 11" id="KW-0863">Zinc-finger</keyword>
<dbReference type="InterPro" id="IPR001909">
    <property type="entry name" value="KRAB"/>
</dbReference>
<dbReference type="SUPFAM" id="SSF57667">
    <property type="entry name" value="beta-beta-alpha zinc fingers"/>
    <property type="match status" value="4"/>
</dbReference>
<evidence type="ECO:0000256" key="12">
    <source>
        <dbReference type="SAM" id="MobiDB-lite"/>
    </source>
</evidence>
<dbReference type="PROSITE" id="PS50805">
    <property type="entry name" value="KRAB"/>
    <property type="match status" value="1"/>
</dbReference>
<dbReference type="SUPFAM" id="SSF109640">
    <property type="entry name" value="KRAB domain (Kruppel-associated box)"/>
    <property type="match status" value="1"/>
</dbReference>
<evidence type="ECO:0000256" key="2">
    <source>
        <dbReference type="ARBA" id="ARBA00006991"/>
    </source>
</evidence>
<feature type="domain" description="C2H2-type" evidence="13">
    <location>
        <begin position="158"/>
        <end position="185"/>
    </location>
</feature>
<dbReference type="InterPro" id="IPR036236">
    <property type="entry name" value="Znf_C2H2_sf"/>
</dbReference>
<dbReference type="InterPro" id="IPR036051">
    <property type="entry name" value="KRAB_dom_sf"/>
</dbReference>
<dbReference type="PROSITE" id="PS50806">
    <property type="entry name" value="KRAB_RELATED"/>
    <property type="match status" value="1"/>
</dbReference>
<dbReference type="PANTHER" id="PTHR23226:SF240">
    <property type="entry name" value="GASTRULA ZINC FINGER PROTEIN XLCGF26.1-LIKE-RELATED"/>
    <property type="match status" value="1"/>
</dbReference>
<feature type="region of interest" description="Disordered" evidence="12">
    <location>
        <begin position="71"/>
        <end position="91"/>
    </location>
</feature>
<evidence type="ECO:0000256" key="3">
    <source>
        <dbReference type="ARBA" id="ARBA00022723"/>
    </source>
</evidence>
<dbReference type="Gene3D" id="6.10.140.140">
    <property type="match status" value="1"/>
</dbReference>
<evidence type="ECO:0000256" key="10">
    <source>
        <dbReference type="ARBA" id="ARBA00023242"/>
    </source>
</evidence>
<evidence type="ECO:0000313" key="17">
    <source>
        <dbReference type="Proteomes" id="UP001623348"/>
    </source>
</evidence>
<keyword evidence="7" id="KW-0805">Transcription regulation</keyword>
<keyword evidence="8" id="KW-0238">DNA-binding</keyword>
<evidence type="ECO:0000259" key="15">
    <source>
        <dbReference type="PROSITE" id="PS50806"/>
    </source>
</evidence>
<evidence type="ECO:0000259" key="13">
    <source>
        <dbReference type="PROSITE" id="PS50157"/>
    </source>
</evidence>
<dbReference type="GO" id="GO:0005634">
    <property type="term" value="C:nucleus"/>
    <property type="evidence" value="ECO:0007669"/>
    <property type="project" value="UniProtKB-SubCell"/>
</dbReference>
<dbReference type="SMART" id="SM00349">
    <property type="entry name" value="KRAB"/>
    <property type="match status" value="1"/>
</dbReference>
<evidence type="ECO:0000256" key="7">
    <source>
        <dbReference type="ARBA" id="ARBA00023015"/>
    </source>
</evidence>
<evidence type="ECO:0000256" key="6">
    <source>
        <dbReference type="ARBA" id="ARBA00022833"/>
    </source>
</evidence>
<dbReference type="PROSITE" id="PS00028">
    <property type="entry name" value="ZINC_FINGER_C2H2_1"/>
    <property type="match status" value="6"/>
</dbReference>
<comment type="caution">
    <text evidence="16">The sequence shown here is derived from an EMBL/GenBank/DDBJ whole genome shotgun (WGS) entry which is preliminary data.</text>
</comment>
<dbReference type="EMBL" id="BAAFJT010000002">
    <property type="protein sequence ID" value="GAB0185142.1"/>
    <property type="molecule type" value="Genomic_DNA"/>
</dbReference>
<dbReference type="FunFam" id="3.30.160.60:FF:002343">
    <property type="entry name" value="Zinc finger protein 33A"/>
    <property type="match status" value="4"/>
</dbReference>
<feature type="domain" description="C2H2-type" evidence="13">
    <location>
        <begin position="186"/>
        <end position="213"/>
    </location>
</feature>
<organism evidence="16 17">
    <name type="scientific">Grus japonensis</name>
    <name type="common">Japanese crane</name>
    <name type="synonym">Red-crowned crane</name>
    <dbReference type="NCBI Taxonomy" id="30415"/>
    <lineage>
        <taxon>Eukaryota</taxon>
        <taxon>Metazoa</taxon>
        <taxon>Chordata</taxon>
        <taxon>Craniata</taxon>
        <taxon>Vertebrata</taxon>
        <taxon>Euteleostomi</taxon>
        <taxon>Archelosauria</taxon>
        <taxon>Archosauria</taxon>
        <taxon>Dinosauria</taxon>
        <taxon>Saurischia</taxon>
        <taxon>Theropoda</taxon>
        <taxon>Coelurosauria</taxon>
        <taxon>Aves</taxon>
        <taxon>Neognathae</taxon>
        <taxon>Neoaves</taxon>
        <taxon>Gruiformes</taxon>
        <taxon>Gruidae</taxon>
        <taxon>Grus</taxon>
    </lineage>
</organism>
<dbReference type="GO" id="GO:0008270">
    <property type="term" value="F:zinc ion binding"/>
    <property type="evidence" value="ECO:0007669"/>
    <property type="project" value="UniProtKB-KW"/>
</dbReference>
<proteinExistence type="inferred from homology"/>
<keyword evidence="4" id="KW-0677">Repeat</keyword>
<dbReference type="Pfam" id="PF00096">
    <property type="entry name" value="zf-C2H2"/>
    <property type="match status" value="7"/>
</dbReference>
<comment type="subcellular location">
    <subcellularLocation>
        <location evidence="1">Nucleus</location>
    </subcellularLocation>
</comment>